<dbReference type="EMBL" id="JH687404">
    <property type="protein sequence ID" value="EIM79438.1"/>
    <property type="molecule type" value="Genomic_DNA"/>
</dbReference>
<dbReference type="eggNOG" id="ENOG502SH80">
    <property type="taxonomic scope" value="Eukaryota"/>
</dbReference>
<name>R7RX93_STEHR</name>
<feature type="region of interest" description="Disordered" evidence="2">
    <location>
        <begin position="828"/>
        <end position="854"/>
    </location>
</feature>
<dbReference type="OMA" id="ANSCNIG"/>
<keyword evidence="1" id="KW-0645">Protease</keyword>
<dbReference type="KEGG" id="shs:STEHIDRAFT_163628"/>
<reference evidence="5" key="1">
    <citation type="journal article" date="2012" name="Science">
        <title>The Paleozoic origin of enzymatic lignin decomposition reconstructed from 31 fungal genomes.</title>
        <authorList>
            <person name="Floudas D."/>
            <person name="Binder M."/>
            <person name="Riley R."/>
            <person name="Barry K."/>
            <person name="Blanchette R.A."/>
            <person name="Henrissat B."/>
            <person name="Martinez A.T."/>
            <person name="Otillar R."/>
            <person name="Spatafora J.W."/>
            <person name="Yadav J.S."/>
            <person name="Aerts A."/>
            <person name="Benoit I."/>
            <person name="Boyd A."/>
            <person name="Carlson A."/>
            <person name="Copeland A."/>
            <person name="Coutinho P.M."/>
            <person name="de Vries R.P."/>
            <person name="Ferreira P."/>
            <person name="Findley K."/>
            <person name="Foster B."/>
            <person name="Gaskell J."/>
            <person name="Glotzer D."/>
            <person name="Gorecki P."/>
            <person name="Heitman J."/>
            <person name="Hesse C."/>
            <person name="Hori C."/>
            <person name="Igarashi K."/>
            <person name="Jurgens J.A."/>
            <person name="Kallen N."/>
            <person name="Kersten P."/>
            <person name="Kohler A."/>
            <person name="Kuees U."/>
            <person name="Kumar T.K.A."/>
            <person name="Kuo A."/>
            <person name="LaButti K."/>
            <person name="Larrondo L.F."/>
            <person name="Lindquist E."/>
            <person name="Ling A."/>
            <person name="Lombard V."/>
            <person name="Lucas S."/>
            <person name="Lundell T."/>
            <person name="Martin R."/>
            <person name="McLaughlin D.J."/>
            <person name="Morgenstern I."/>
            <person name="Morin E."/>
            <person name="Murat C."/>
            <person name="Nagy L.G."/>
            <person name="Nolan M."/>
            <person name="Ohm R.A."/>
            <person name="Patyshakuliyeva A."/>
            <person name="Rokas A."/>
            <person name="Ruiz-Duenas F.J."/>
            <person name="Sabat G."/>
            <person name="Salamov A."/>
            <person name="Samejima M."/>
            <person name="Schmutz J."/>
            <person name="Slot J.C."/>
            <person name="St John F."/>
            <person name="Stenlid J."/>
            <person name="Sun H."/>
            <person name="Sun S."/>
            <person name="Syed K."/>
            <person name="Tsang A."/>
            <person name="Wiebenga A."/>
            <person name="Young D."/>
            <person name="Pisabarro A."/>
            <person name="Eastwood D.C."/>
            <person name="Martin F."/>
            <person name="Cullen D."/>
            <person name="Grigoriev I.V."/>
            <person name="Hibbett D.S."/>
        </authorList>
    </citation>
    <scope>NUCLEOTIDE SEQUENCE [LARGE SCALE GENOMIC DNA]</scope>
    <source>
        <strain evidence="5">FP-91666</strain>
    </source>
</reference>
<dbReference type="Pfam" id="PF13650">
    <property type="entry name" value="Asp_protease_2"/>
    <property type="match status" value="1"/>
</dbReference>
<dbReference type="Pfam" id="PF13352">
    <property type="entry name" value="DUF4100"/>
    <property type="match status" value="1"/>
</dbReference>
<evidence type="ECO:0000256" key="1">
    <source>
        <dbReference type="ARBA" id="ARBA00022750"/>
    </source>
</evidence>
<feature type="compositionally biased region" description="Pro residues" evidence="2">
    <location>
        <begin position="514"/>
        <end position="538"/>
    </location>
</feature>
<feature type="compositionally biased region" description="Low complexity" evidence="2">
    <location>
        <begin position="832"/>
        <end position="850"/>
    </location>
</feature>
<dbReference type="GeneID" id="18802400"/>
<dbReference type="PROSITE" id="PS00141">
    <property type="entry name" value="ASP_PROTEASE"/>
    <property type="match status" value="1"/>
</dbReference>
<keyword evidence="1" id="KW-0378">Hydrolase</keyword>
<feature type="domain" description="DUF4100" evidence="3">
    <location>
        <begin position="343"/>
        <end position="613"/>
    </location>
</feature>
<dbReference type="GO" id="GO:0004190">
    <property type="term" value="F:aspartic-type endopeptidase activity"/>
    <property type="evidence" value="ECO:0007669"/>
    <property type="project" value="UniProtKB-KW"/>
</dbReference>
<dbReference type="Gene3D" id="2.40.70.10">
    <property type="entry name" value="Acid Proteases"/>
    <property type="match status" value="1"/>
</dbReference>
<dbReference type="RefSeq" id="XP_007311400.1">
    <property type="nucleotide sequence ID" value="XM_007311338.1"/>
</dbReference>
<evidence type="ECO:0000313" key="4">
    <source>
        <dbReference type="EMBL" id="EIM79438.1"/>
    </source>
</evidence>
<dbReference type="SUPFAM" id="SSF50630">
    <property type="entry name" value="Acid proteases"/>
    <property type="match status" value="1"/>
</dbReference>
<dbReference type="InterPro" id="IPR025165">
    <property type="entry name" value="DUF4100"/>
</dbReference>
<protein>
    <recommendedName>
        <fullName evidence="3">DUF4100 domain-containing protein</fullName>
    </recommendedName>
</protein>
<evidence type="ECO:0000259" key="3">
    <source>
        <dbReference type="Pfam" id="PF13352"/>
    </source>
</evidence>
<organism evidence="4 5">
    <name type="scientific">Stereum hirsutum (strain FP-91666)</name>
    <name type="common">White-rot fungus</name>
    <dbReference type="NCBI Taxonomy" id="721885"/>
    <lineage>
        <taxon>Eukaryota</taxon>
        <taxon>Fungi</taxon>
        <taxon>Dikarya</taxon>
        <taxon>Basidiomycota</taxon>
        <taxon>Agaricomycotina</taxon>
        <taxon>Agaricomycetes</taxon>
        <taxon>Russulales</taxon>
        <taxon>Stereaceae</taxon>
        <taxon>Stereum</taxon>
    </lineage>
</organism>
<keyword evidence="1" id="KW-0064">Aspartyl protease</keyword>
<dbReference type="OrthoDB" id="5535068at2759"/>
<dbReference type="InterPro" id="IPR001969">
    <property type="entry name" value="Aspartic_peptidase_AS"/>
</dbReference>
<evidence type="ECO:0000256" key="2">
    <source>
        <dbReference type="SAM" id="MobiDB-lite"/>
    </source>
</evidence>
<proteinExistence type="predicted"/>
<feature type="compositionally biased region" description="Polar residues" evidence="2">
    <location>
        <begin position="478"/>
        <end position="492"/>
    </location>
</feature>
<feature type="region of interest" description="Disordered" evidence="2">
    <location>
        <begin position="442"/>
        <end position="549"/>
    </location>
</feature>
<dbReference type="CDD" id="cd00303">
    <property type="entry name" value="retropepsin_like"/>
    <property type="match status" value="1"/>
</dbReference>
<accession>R7RX93</accession>
<dbReference type="InterPro" id="IPR021109">
    <property type="entry name" value="Peptidase_aspartic_dom_sf"/>
</dbReference>
<keyword evidence="5" id="KW-1185">Reference proteome</keyword>
<gene>
    <name evidence="4" type="ORF">STEHIDRAFT_163628</name>
</gene>
<evidence type="ECO:0000313" key="5">
    <source>
        <dbReference type="Proteomes" id="UP000053927"/>
    </source>
</evidence>
<sequence>MSNTGSSSNTGSAASQTPGLSTAVAVVRYMPIPHSKDAPLFTGKFVTDFLNIVKAHGKAAGVPEDDLPPLIAQYCSDEVKAVLRYSDQLKKGARWSEAEEHMLSLYGADDEPPPVQPSTVISFCGQTSVLEAFSTRYELEQYYRRFHAMSSQLINKKLWTIIEANLWFYRGLPRTHRVYVGDNIDQKYKVITNPPPITDVFKLVKTTFDPDQIDVTWIAPPANAPSFGIDGSSVPQPVQQRTVRFEDQQTQPQVQQAPPNDVDNLAEQLKNLKIQMAQLISGSSTRQGNISNDTTNATLPQQDFERRCFMCGQIGQHRLGLQFCPETQKLVSEGMIVQDQNTRRYTLPNGVDLPIAPRGFLGGLAAYLRSTFKTLTGMFAKAPAQPLARDPPPHQAAAISSLSNPIVGSTSSVGLTLSGSDEPILQGDVFALSANDPSPRVYYSDAVDYDSNPVTRSGKDTAGRDNANPYRRPDPAKSSVNNPAPVQNTTNRPAVPGPSGVSFAPSQPAGRPQAPRPNIPPAAPPVPTINTQPPPRKPPVQTQSQDADMKDAAKKGPLFHFTSDIQEKTSIEKIEQAIWAQSITLSIGELVGASPALQKRLTAATTTRRQYTNAHGEYELYTPRAEEILSEHQTASLIAPGDQLYVSDERELSSFLVTHTHAVQLRPSRFFAMTTGQFSATLAGRPVKFMVDTGSELNLIPEWLVNETGIPLDFEGSKWALKGVHGGPVRLLGCVKDVDIVVGGHNLAHHFFVQATGTGDPGKFDVILGQPWIQWFATRIDYDRSGAMFMTIWKDGDRSQPPTLSITLAKPHHEKNMDKIGSAASVLPADHSYSPSGSYPSSTTTSSLPLDPRIVEVFDSAEDQDFRERAGPSQQP</sequence>
<dbReference type="AlphaFoldDB" id="R7RX93"/>
<dbReference type="GO" id="GO:0006508">
    <property type="term" value="P:proteolysis"/>
    <property type="evidence" value="ECO:0007669"/>
    <property type="project" value="InterPro"/>
</dbReference>
<dbReference type="Proteomes" id="UP000053927">
    <property type="component" value="Unassembled WGS sequence"/>
</dbReference>